<evidence type="ECO:0000256" key="26">
    <source>
        <dbReference type="ARBA" id="ARBA00060592"/>
    </source>
</evidence>
<dbReference type="EC" id="3.4.16.4" evidence="5"/>
<comment type="similarity">
    <text evidence="4">In the N-terminal section; belongs to the glycosyltransferase 51 family.</text>
</comment>
<dbReference type="SUPFAM" id="SSF56601">
    <property type="entry name" value="beta-lactamase/transpeptidase-like"/>
    <property type="match status" value="1"/>
</dbReference>
<dbReference type="GO" id="GO:0071555">
    <property type="term" value="P:cell wall organization"/>
    <property type="evidence" value="ECO:0007669"/>
    <property type="project" value="UniProtKB-KW"/>
</dbReference>
<keyword evidence="29" id="KW-1185">Reference proteome</keyword>
<dbReference type="Gene3D" id="3.40.710.10">
    <property type="entry name" value="DD-peptidase/beta-lactamase superfamily"/>
    <property type="match status" value="2"/>
</dbReference>
<name>A0A2U3QGU8_9BACT</name>
<comment type="pathway">
    <text evidence="26">Glycan biosynthesis.</text>
</comment>
<dbReference type="InterPro" id="IPR001460">
    <property type="entry name" value="PCN-bd_Tpept"/>
</dbReference>
<evidence type="ECO:0000256" key="7">
    <source>
        <dbReference type="ARBA" id="ARBA00022475"/>
    </source>
</evidence>
<dbReference type="GO" id="GO:0046677">
    <property type="term" value="P:response to antibiotic"/>
    <property type="evidence" value="ECO:0007669"/>
    <property type="project" value="UniProtKB-KW"/>
</dbReference>
<evidence type="ECO:0000256" key="25">
    <source>
        <dbReference type="ARBA" id="ARBA00049902"/>
    </source>
</evidence>
<keyword evidence="22" id="KW-0961">Cell wall biogenesis/degradation</keyword>
<dbReference type="Gene3D" id="1.10.3810.10">
    <property type="entry name" value="Biosynthetic peptidoglycan transglycosylase-like"/>
    <property type="match status" value="1"/>
</dbReference>
<evidence type="ECO:0000313" key="29">
    <source>
        <dbReference type="Proteomes" id="UP000245125"/>
    </source>
</evidence>
<dbReference type="GO" id="GO:0006508">
    <property type="term" value="P:proteolysis"/>
    <property type="evidence" value="ECO:0007669"/>
    <property type="project" value="UniProtKB-KW"/>
</dbReference>
<evidence type="ECO:0000256" key="13">
    <source>
        <dbReference type="ARBA" id="ARBA00022692"/>
    </source>
</evidence>
<dbReference type="GO" id="GO:0008955">
    <property type="term" value="F:peptidoglycan glycosyltransferase activity"/>
    <property type="evidence" value="ECO:0007669"/>
    <property type="project" value="UniProtKB-EC"/>
</dbReference>
<evidence type="ECO:0000256" key="19">
    <source>
        <dbReference type="ARBA" id="ARBA00023136"/>
    </source>
</evidence>
<comment type="pathway">
    <text evidence="2">Cell wall biogenesis; peptidoglycan biosynthesis.</text>
</comment>
<keyword evidence="20" id="KW-0046">Antibiotic resistance</keyword>
<keyword evidence="13" id="KW-0812">Transmembrane</keyword>
<dbReference type="PANTHER" id="PTHR32282">
    <property type="entry name" value="BINDING PROTEIN TRANSPEPTIDASE, PUTATIVE-RELATED"/>
    <property type="match status" value="1"/>
</dbReference>
<sequence>MKFRLVIIFAVLSLLLGGIAGGYIAISKGIPSIEELKQYNQAAGTRIYADDDVLIGELKIEKGIFVSLDRMPKNIVNAIVAVEDSRFWKHKGIDYIAIARAVVKDIIHASLKEGGSTLTQQLAKVVFLSPEKTVKRKLMEASLAIQIENNLSKKEILELYLNKVYFGHGAYGVEMASKVYFGKSVNHLTLAEASLIAGLVKAPTLYSPFNDLSRAKDRQAIVLARMEEEGYINKSERTTAFAQPLYLASPKKGIEANSYFIDYIKKYLEEKYGLDTVYKGGMKVYTTLNRGMQSSAVAAVQAGLKDVDKRRGWRGPLERKKDVDFEKELKAKELTGTVAINPGDIYSGLVLKVSDKEAFIKTRGVVGRLAIKDAMWASRTIMKEGAAKTIQNFSLSKILRPGDVIKVSIKSIQNKNIQLALEQDPEVEGALVSVEPYTGFIRAMVGGYDFTRSDFNRAILAKRQPGSAFKPVIYAAAMDNGFTPASIINDEPASYVGGLKGEWNPENYDHKFYGPTRLREALAYSRNVVTVKLVDSMGIDNLINFARTVGFDGEIPRNLSIALGSLNITPFQLALVYDVFASNGMKVRPISIKYITDRKGRVLESNEPNPEQTISPQTSFLITSMMQDVIKYGTGWRAKALGVPVAGKTGTTNDYKDAWFVGYSSGLVSCVWVGFDSFKTLGSLETGARAASPIWVSFMQNALHGNSEGFSQPEGIVTAVIDPKTGLLSRDESGIREFFKDGSQPKQLSPSKSIWEVKEPQQIDFD</sequence>
<evidence type="ECO:0000256" key="17">
    <source>
        <dbReference type="ARBA" id="ARBA00022984"/>
    </source>
</evidence>
<keyword evidence="19" id="KW-0472">Membrane</keyword>
<keyword evidence="11" id="KW-0328">Glycosyltransferase</keyword>
<dbReference type="GO" id="GO:0008658">
    <property type="term" value="F:penicillin binding"/>
    <property type="evidence" value="ECO:0007669"/>
    <property type="project" value="InterPro"/>
</dbReference>
<evidence type="ECO:0000256" key="8">
    <source>
        <dbReference type="ARBA" id="ARBA00022519"/>
    </source>
</evidence>
<dbReference type="EC" id="2.4.99.28" evidence="24"/>
<dbReference type="InterPro" id="IPR023346">
    <property type="entry name" value="Lysozyme-like_dom_sf"/>
</dbReference>
<evidence type="ECO:0000256" key="1">
    <source>
        <dbReference type="ARBA" id="ARBA00004249"/>
    </source>
</evidence>
<evidence type="ECO:0000256" key="5">
    <source>
        <dbReference type="ARBA" id="ARBA00012448"/>
    </source>
</evidence>
<dbReference type="GO" id="GO:0003676">
    <property type="term" value="F:nucleic acid binding"/>
    <property type="evidence" value="ECO:0007669"/>
    <property type="project" value="InterPro"/>
</dbReference>
<dbReference type="Pfam" id="PF17092">
    <property type="entry name" value="PCB_OB"/>
    <property type="match status" value="1"/>
</dbReference>
<feature type="domain" description="S1 motif" evidence="27">
    <location>
        <begin position="343"/>
        <end position="422"/>
    </location>
</feature>
<evidence type="ECO:0000256" key="10">
    <source>
        <dbReference type="ARBA" id="ARBA00022670"/>
    </source>
</evidence>
<evidence type="ECO:0000256" key="4">
    <source>
        <dbReference type="ARBA" id="ARBA00007739"/>
    </source>
</evidence>
<evidence type="ECO:0000256" key="11">
    <source>
        <dbReference type="ARBA" id="ARBA00022676"/>
    </source>
</evidence>
<evidence type="ECO:0000313" key="28">
    <source>
        <dbReference type="EMBL" id="SPQ00621.1"/>
    </source>
</evidence>
<dbReference type="FunFam" id="1.10.3810.10:FF:000003">
    <property type="entry name" value="Penicillin-binding protein 1a"/>
    <property type="match status" value="1"/>
</dbReference>
<dbReference type="InterPro" id="IPR012338">
    <property type="entry name" value="Beta-lactam/transpept-like"/>
</dbReference>
<evidence type="ECO:0000256" key="9">
    <source>
        <dbReference type="ARBA" id="ARBA00022645"/>
    </source>
</evidence>
<evidence type="ECO:0000256" key="18">
    <source>
        <dbReference type="ARBA" id="ARBA00022989"/>
    </source>
</evidence>
<dbReference type="Pfam" id="PF00905">
    <property type="entry name" value="Transpeptidase"/>
    <property type="match status" value="1"/>
</dbReference>
<dbReference type="AlphaFoldDB" id="A0A2U3QGU8"/>
<keyword evidence="14" id="KW-0378">Hydrolase</keyword>
<dbReference type="SUPFAM" id="SSF53955">
    <property type="entry name" value="Lysozyme-like"/>
    <property type="match status" value="1"/>
</dbReference>
<keyword evidence="18" id="KW-1133">Transmembrane helix</keyword>
<comment type="similarity">
    <text evidence="3">In the C-terminal section; belongs to the transpeptidase family.</text>
</comment>
<keyword evidence="10" id="KW-0645">Protease</keyword>
<dbReference type="SUPFAM" id="SSF50249">
    <property type="entry name" value="Nucleic acid-binding proteins"/>
    <property type="match status" value="1"/>
</dbReference>
<dbReference type="NCBIfam" id="TIGR02074">
    <property type="entry name" value="PBP_1a_fam"/>
    <property type="match status" value="1"/>
</dbReference>
<evidence type="ECO:0000256" key="23">
    <source>
        <dbReference type="ARBA" id="ARBA00034000"/>
    </source>
</evidence>
<evidence type="ECO:0000256" key="3">
    <source>
        <dbReference type="ARBA" id="ARBA00007090"/>
    </source>
</evidence>
<keyword evidence="9" id="KW-0121">Carboxypeptidase</keyword>
<comment type="catalytic activity">
    <reaction evidence="23">
        <text>Preferential cleavage: (Ac)2-L-Lys-D-Ala-|-D-Ala. Also transpeptidation of peptidyl-alanyl moieties that are N-acyl substituents of D-alanine.</text>
        <dbReference type="EC" id="3.4.16.4"/>
    </reaction>
</comment>
<dbReference type="InterPro" id="IPR031376">
    <property type="entry name" value="PCB_OB"/>
</dbReference>
<evidence type="ECO:0000259" key="27">
    <source>
        <dbReference type="PROSITE" id="PS50126"/>
    </source>
</evidence>
<dbReference type="InterPro" id="IPR003029">
    <property type="entry name" value="S1_domain"/>
</dbReference>
<keyword evidence="21" id="KW-0511">Multifunctional enzyme</keyword>
<dbReference type="GO" id="GO:0005886">
    <property type="term" value="C:plasma membrane"/>
    <property type="evidence" value="ECO:0007669"/>
    <property type="project" value="UniProtKB-SubCell"/>
</dbReference>
<proteinExistence type="inferred from homology"/>
<keyword evidence="8" id="KW-0997">Cell inner membrane</keyword>
<evidence type="ECO:0000256" key="15">
    <source>
        <dbReference type="ARBA" id="ARBA00022960"/>
    </source>
</evidence>
<protein>
    <recommendedName>
        <fullName evidence="6">Penicillin-binding protein 1A</fullName>
        <ecNumber evidence="24">2.4.99.28</ecNumber>
        <ecNumber evidence="5">3.4.16.4</ecNumber>
    </recommendedName>
</protein>
<dbReference type="GO" id="GO:0009252">
    <property type="term" value="P:peptidoglycan biosynthetic process"/>
    <property type="evidence" value="ECO:0007669"/>
    <property type="project" value="UniProtKB-KW"/>
</dbReference>
<evidence type="ECO:0000256" key="20">
    <source>
        <dbReference type="ARBA" id="ARBA00023251"/>
    </source>
</evidence>
<reference evidence="29" key="1">
    <citation type="submission" date="2018-03" db="EMBL/GenBank/DDBJ databases">
        <authorList>
            <person name="Zecchin S."/>
        </authorList>
    </citation>
    <scope>NUCLEOTIDE SEQUENCE [LARGE SCALE GENOMIC DNA]</scope>
</reference>
<dbReference type="Proteomes" id="UP000245125">
    <property type="component" value="Unassembled WGS sequence"/>
</dbReference>
<dbReference type="SMART" id="SM00316">
    <property type="entry name" value="S1"/>
    <property type="match status" value="1"/>
</dbReference>
<dbReference type="EMBL" id="OUUY01000075">
    <property type="protein sequence ID" value="SPQ00621.1"/>
    <property type="molecule type" value="Genomic_DNA"/>
</dbReference>
<evidence type="ECO:0000256" key="22">
    <source>
        <dbReference type="ARBA" id="ARBA00023316"/>
    </source>
</evidence>
<dbReference type="InterPro" id="IPR001264">
    <property type="entry name" value="Glyco_trans_51"/>
</dbReference>
<dbReference type="GO" id="GO:0009002">
    <property type="term" value="F:serine-type D-Ala-D-Ala carboxypeptidase activity"/>
    <property type="evidence" value="ECO:0007669"/>
    <property type="project" value="UniProtKB-EC"/>
</dbReference>
<organism evidence="28 29">
    <name type="scientific">Candidatus Sulfobium mesophilum</name>
    <dbReference type="NCBI Taxonomy" id="2016548"/>
    <lineage>
        <taxon>Bacteria</taxon>
        <taxon>Pseudomonadati</taxon>
        <taxon>Nitrospirota</taxon>
        <taxon>Nitrospiria</taxon>
        <taxon>Nitrospirales</taxon>
        <taxon>Nitrospiraceae</taxon>
        <taxon>Candidatus Sulfobium</taxon>
    </lineage>
</organism>
<comment type="catalytic activity">
    <reaction evidence="25">
        <text>[GlcNAc-(1-&gt;4)-Mur2Ac(oyl-L-Ala-gamma-D-Glu-L-Lys-D-Ala-D-Ala)](n)-di-trans,octa-cis-undecaprenyl diphosphate + beta-D-GlcNAc-(1-&gt;4)-Mur2Ac(oyl-L-Ala-gamma-D-Glu-L-Lys-D-Ala-D-Ala)-di-trans,octa-cis-undecaprenyl diphosphate = [GlcNAc-(1-&gt;4)-Mur2Ac(oyl-L-Ala-gamma-D-Glu-L-Lys-D-Ala-D-Ala)](n+1)-di-trans,octa-cis-undecaprenyl diphosphate + di-trans,octa-cis-undecaprenyl diphosphate + H(+)</text>
        <dbReference type="Rhea" id="RHEA:23708"/>
        <dbReference type="Rhea" id="RHEA-COMP:9602"/>
        <dbReference type="Rhea" id="RHEA-COMP:9603"/>
        <dbReference type="ChEBI" id="CHEBI:15378"/>
        <dbReference type="ChEBI" id="CHEBI:58405"/>
        <dbReference type="ChEBI" id="CHEBI:60033"/>
        <dbReference type="ChEBI" id="CHEBI:78435"/>
        <dbReference type="EC" id="2.4.99.28"/>
    </reaction>
</comment>
<dbReference type="InterPro" id="IPR012340">
    <property type="entry name" value="NA-bd_OB-fold"/>
</dbReference>
<dbReference type="PROSITE" id="PS50126">
    <property type="entry name" value="S1"/>
    <property type="match status" value="1"/>
</dbReference>
<dbReference type="GO" id="GO:0030288">
    <property type="term" value="C:outer membrane-bounded periplasmic space"/>
    <property type="evidence" value="ECO:0007669"/>
    <property type="project" value="TreeGrafter"/>
</dbReference>
<keyword evidence="17" id="KW-0573">Peptidoglycan synthesis</keyword>
<dbReference type="PANTHER" id="PTHR32282:SF27">
    <property type="entry name" value="PENICILLIN-BINDING PROTEIN 1A"/>
    <property type="match status" value="1"/>
</dbReference>
<dbReference type="Pfam" id="PF00912">
    <property type="entry name" value="Transgly"/>
    <property type="match status" value="1"/>
</dbReference>
<accession>A0A2U3QGU8</accession>
<dbReference type="GO" id="GO:0008360">
    <property type="term" value="P:regulation of cell shape"/>
    <property type="evidence" value="ECO:0007669"/>
    <property type="project" value="UniProtKB-KW"/>
</dbReference>
<keyword evidence="7" id="KW-1003">Cell membrane</keyword>
<comment type="subcellular location">
    <subcellularLocation>
        <location evidence="1">Cell inner membrane</location>
        <topology evidence="1">Single-pass type II membrane protein</topology>
    </subcellularLocation>
</comment>
<evidence type="ECO:0000256" key="6">
    <source>
        <dbReference type="ARBA" id="ARBA00018638"/>
    </source>
</evidence>
<keyword evidence="16" id="KW-0735">Signal-anchor</keyword>
<evidence type="ECO:0000256" key="2">
    <source>
        <dbReference type="ARBA" id="ARBA00004752"/>
    </source>
</evidence>
<keyword evidence="12" id="KW-0808">Transferase</keyword>
<evidence type="ECO:0000256" key="21">
    <source>
        <dbReference type="ARBA" id="ARBA00023268"/>
    </source>
</evidence>
<evidence type="ECO:0000256" key="16">
    <source>
        <dbReference type="ARBA" id="ARBA00022968"/>
    </source>
</evidence>
<keyword evidence="15" id="KW-0133">Cell shape</keyword>
<dbReference type="OrthoDB" id="9766909at2"/>
<dbReference type="InterPro" id="IPR036950">
    <property type="entry name" value="PBP_transglycosylase"/>
</dbReference>
<gene>
    <name evidence="28" type="ORF">NBG4_30015</name>
</gene>
<evidence type="ECO:0000256" key="24">
    <source>
        <dbReference type="ARBA" id="ARBA00044770"/>
    </source>
</evidence>
<evidence type="ECO:0000256" key="12">
    <source>
        <dbReference type="ARBA" id="ARBA00022679"/>
    </source>
</evidence>
<evidence type="ECO:0000256" key="14">
    <source>
        <dbReference type="ARBA" id="ARBA00022801"/>
    </source>
</evidence>
<dbReference type="InterPro" id="IPR050396">
    <property type="entry name" value="Glycosyltr_51/Transpeptidase"/>
</dbReference>